<comment type="caution">
    <text evidence="1">The sequence shown here is derived from an EMBL/GenBank/DDBJ whole genome shotgun (WGS) entry which is preliminary data.</text>
</comment>
<dbReference type="EMBL" id="CAMXCT020000427">
    <property type="protein sequence ID" value="CAL1132042.1"/>
    <property type="molecule type" value="Genomic_DNA"/>
</dbReference>
<proteinExistence type="predicted"/>
<evidence type="ECO:0000313" key="1">
    <source>
        <dbReference type="EMBL" id="CAI3978667.1"/>
    </source>
</evidence>
<dbReference type="EMBL" id="CAMXCT010000427">
    <property type="protein sequence ID" value="CAI3978667.1"/>
    <property type="molecule type" value="Genomic_DNA"/>
</dbReference>
<evidence type="ECO:0000313" key="3">
    <source>
        <dbReference type="Proteomes" id="UP001152797"/>
    </source>
</evidence>
<reference evidence="2 3" key="2">
    <citation type="submission" date="2024-05" db="EMBL/GenBank/DDBJ databases">
        <authorList>
            <person name="Chen Y."/>
            <person name="Shah S."/>
            <person name="Dougan E. K."/>
            <person name="Thang M."/>
            <person name="Chan C."/>
        </authorList>
    </citation>
    <scope>NUCLEOTIDE SEQUENCE [LARGE SCALE GENOMIC DNA]</scope>
</reference>
<accession>A0A9P1FLQ2</accession>
<name>A0A9P1FLQ2_9DINO</name>
<protein>
    <submittedName>
        <fullName evidence="1">Uncharacterized protein</fullName>
    </submittedName>
</protein>
<organism evidence="1">
    <name type="scientific">Cladocopium goreaui</name>
    <dbReference type="NCBI Taxonomy" id="2562237"/>
    <lineage>
        <taxon>Eukaryota</taxon>
        <taxon>Sar</taxon>
        <taxon>Alveolata</taxon>
        <taxon>Dinophyceae</taxon>
        <taxon>Suessiales</taxon>
        <taxon>Symbiodiniaceae</taxon>
        <taxon>Cladocopium</taxon>
    </lineage>
</organism>
<sequence length="149" mass="16711">MYDKIGVTLEGGLLEDASANHVFMAMQLQDLPAALQRQVDRGSNRHAVRNDDVVCLVKKYIGDPEPGQKPLLVFTEARASRIPNIPVDKHPRRVVSDTVKVQWQKLATAVEQYYGDSYNLQPNTSVIWSMATFTTTQSSKTFLGFKLMV</sequence>
<dbReference type="AlphaFoldDB" id="A0A9P1FLQ2"/>
<dbReference type="EMBL" id="CAMXCT030000427">
    <property type="protein sequence ID" value="CAL4765979.1"/>
    <property type="molecule type" value="Genomic_DNA"/>
</dbReference>
<gene>
    <name evidence="1" type="ORF">C1SCF055_LOCUS6689</name>
</gene>
<dbReference type="Proteomes" id="UP001152797">
    <property type="component" value="Unassembled WGS sequence"/>
</dbReference>
<keyword evidence="3" id="KW-1185">Reference proteome</keyword>
<evidence type="ECO:0000313" key="2">
    <source>
        <dbReference type="EMBL" id="CAL4765979.1"/>
    </source>
</evidence>
<reference evidence="1" key="1">
    <citation type="submission" date="2022-10" db="EMBL/GenBank/DDBJ databases">
        <authorList>
            <person name="Chen Y."/>
            <person name="Dougan E. K."/>
            <person name="Chan C."/>
            <person name="Rhodes N."/>
            <person name="Thang M."/>
        </authorList>
    </citation>
    <scope>NUCLEOTIDE SEQUENCE</scope>
</reference>